<dbReference type="Pfam" id="PF12587">
    <property type="entry name" value="DUF3761"/>
    <property type="match status" value="1"/>
</dbReference>
<dbReference type="EMBL" id="JAGEOJ010000001">
    <property type="protein sequence ID" value="MBO2445937.1"/>
    <property type="molecule type" value="Genomic_DNA"/>
</dbReference>
<evidence type="ECO:0000313" key="1">
    <source>
        <dbReference type="EMBL" id="MBO2445937.1"/>
    </source>
</evidence>
<name>A0A939P6N9_9ACTN</name>
<keyword evidence="2" id="KW-1185">Reference proteome</keyword>
<dbReference type="RefSeq" id="WP_208253515.1">
    <property type="nucleotide sequence ID" value="NZ_JAGEOJ010000001.1"/>
</dbReference>
<dbReference type="InterPro" id="IPR022236">
    <property type="entry name" value="DUF3761"/>
</dbReference>
<sequence>MPGGATAVCRDGTFFSPHHRGTCSHHCGVARWLD</sequence>
<proteinExistence type="predicted"/>
<dbReference type="AlphaFoldDB" id="A0A939P6N9"/>
<protein>
    <submittedName>
        <fullName evidence="1">DUF3761 domain-containing protein</fullName>
    </submittedName>
</protein>
<organism evidence="1 2">
    <name type="scientific">Actinomadura barringtoniae</name>
    <dbReference type="NCBI Taxonomy" id="1427535"/>
    <lineage>
        <taxon>Bacteria</taxon>
        <taxon>Bacillati</taxon>
        <taxon>Actinomycetota</taxon>
        <taxon>Actinomycetes</taxon>
        <taxon>Streptosporangiales</taxon>
        <taxon>Thermomonosporaceae</taxon>
        <taxon>Actinomadura</taxon>
    </lineage>
</organism>
<reference evidence="1" key="1">
    <citation type="submission" date="2021-03" db="EMBL/GenBank/DDBJ databases">
        <authorList>
            <person name="Kanchanasin P."/>
            <person name="Saeng-In P."/>
            <person name="Phongsopitanun W."/>
            <person name="Yuki M."/>
            <person name="Kudo T."/>
            <person name="Ohkuma M."/>
            <person name="Tanasupawat S."/>
        </authorList>
    </citation>
    <scope>NUCLEOTIDE SEQUENCE</scope>
    <source>
        <strain evidence="1">GKU 128</strain>
    </source>
</reference>
<gene>
    <name evidence="1" type="ORF">J4573_02435</name>
</gene>
<comment type="caution">
    <text evidence="1">The sequence shown here is derived from an EMBL/GenBank/DDBJ whole genome shotgun (WGS) entry which is preliminary data.</text>
</comment>
<evidence type="ECO:0000313" key="2">
    <source>
        <dbReference type="Proteomes" id="UP000669179"/>
    </source>
</evidence>
<accession>A0A939P6N9</accession>
<dbReference type="Proteomes" id="UP000669179">
    <property type="component" value="Unassembled WGS sequence"/>
</dbReference>